<evidence type="ECO:0000256" key="7">
    <source>
        <dbReference type="ARBA" id="ARBA00023173"/>
    </source>
</evidence>
<keyword evidence="2" id="KW-0813">Transport</keyword>
<accession>A0AB36EHY3</accession>
<dbReference type="PRINTS" id="PR00762">
    <property type="entry name" value="CLCHANNEL"/>
</dbReference>
<evidence type="ECO:0000256" key="9">
    <source>
        <dbReference type="ARBA" id="ARBA00023303"/>
    </source>
</evidence>
<evidence type="ECO:0000313" key="11">
    <source>
        <dbReference type="EMBL" id="OCJ32915.1"/>
    </source>
</evidence>
<keyword evidence="8" id="KW-0868">Chloride</keyword>
<feature type="transmembrane region" description="Helical" evidence="10">
    <location>
        <begin position="31"/>
        <end position="55"/>
    </location>
</feature>
<feature type="transmembrane region" description="Helical" evidence="10">
    <location>
        <begin position="317"/>
        <end position="338"/>
    </location>
</feature>
<gene>
    <name evidence="11" type="ORF">A6U91_21350</name>
</gene>
<keyword evidence="7" id="KW-0869">Chloride channel</keyword>
<dbReference type="AlphaFoldDB" id="A0AB36EHY3"/>
<evidence type="ECO:0000256" key="10">
    <source>
        <dbReference type="SAM" id="Phobius"/>
    </source>
</evidence>
<evidence type="ECO:0000256" key="8">
    <source>
        <dbReference type="ARBA" id="ARBA00023214"/>
    </source>
</evidence>
<keyword evidence="5" id="KW-0406">Ion transport</keyword>
<evidence type="ECO:0000256" key="2">
    <source>
        <dbReference type="ARBA" id="ARBA00022448"/>
    </source>
</evidence>
<dbReference type="PANTHER" id="PTHR43427:SF6">
    <property type="entry name" value="CHLORIDE CHANNEL PROTEIN CLC-E"/>
    <property type="match status" value="1"/>
</dbReference>
<evidence type="ECO:0000256" key="1">
    <source>
        <dbReference type="ARBA" id="ARBA00004141"/>
    </source>
</evidence>
<dbReference type="InterPro" id="IPR014743">
    <property type="entry name" value="Cl-channel_core"/>
</dbReference>
<feature type="transmembrane region" description="Helical" evidence="10">
    <location>
        <begin position="86"/>
        <end position="106"/>
    </location>
</feature>
<dbReference type="GO" id="GO:0034707">
    <property type="term" value="C:chloride channel complex"/>
    <property type="evidence" value="ECO:0007669"/>
    <property type="project" value="UniProtKB-KW"/>
</dbReference>
<dbReference type="Pfam" id="PF00654">
    <property type="entry name" value="Voltage_CLC"/>
    <property type="match status" value="1"/>
</dbReference>
<feature type="transmembrane region" description="Helical" evidence="10">
    <location>
        <begin position="276"/>
        <end position="297"/>
    </location>
</feature>
<dbReference type="GO" id="GO:0005254">
    <property type="term" value="F:chloride channel activity"/>
    <property type="evidence" value="ECO:0007669"/>
    <property type="project" value="UniProtKB-KW"/>
</dbReference>
<organism evidence="11 12">
    <name type="scientific">Agrobacterium tumefaciens</name>
    <dbReference type="NCBI Taxonomy" id="358"/>
    <lineage>
        <taxon>Bacteria</taxon>
        <taxon>Pseudomonadati</taxon>
        <taxon>Pseudomonadota</taxon>
        <taxon>Alphaproteobacteria</taxon>
        <taxon>Hyphomicrobiales</taxon>
        <taxon>Rhizobiaceae</taxon>
        <taxon>Rhizobium/Agrobacterium group</taxon>
        <taxon>Agrobacterium</taxon>
        <taxon>Agrobacterium tumefaciens complex</taxon>
    </lineage>
</organism>
<protein>
    <recommendedName>
        <fullName evidence="13">Chloride channel protein</fullName>
    </recommendedName>
</protein>
<dbReference type="InterPro" id="IPR050368">
    <property type="entry name" value="ClC-type_chloride_channel"/>
</dbReference>
<evidence type="ECO:0000256" key="6">
    <source>
        <dbReference type="ARBA" id="ARBA00023136"/>
    </source>
</evidence>
<evidence type="ECO:0000313" key="12">
    <source>
        <dbReference type="Proteomes" id="UP000093451"/>
    </source>
</evidence>
<keyword evidence="6 10" id="KW-0472">Membrane</keyword>
<feature type="transmembrane region" description="Helical" evidence="10">
    <location>
        <begin position="210"/>
        <end position="230"/>
    </location>
</feature>
<keyword evidence="3 10" id="KW-0812">Transmembrane</keyword>
<keyword evidence="4 10" id="KW-1133">Transmembrane helix</keyword>
<evidence type="ECO:0008006" key="13">
    <source>
        <dbReference type="Google" id="ProtNLM"/>
    </source>
</evidence>
<dbReference type="Gene3D" id="1.10.3080.10">
    <property type="entry name" value="Clc chloride channel"/>
    <property type="match status" value="1"/>
</dbReference>
<feature type="transmembrane region" description="Helical" evidence="10">
    <location>
        <begin position="350"/>
        <end position="369"/>
    </location>
</feature>
<dbReference type="InterPro" id="IPR001807">
    <property type="entry name" value="ClC"/>
</dbReference>
<feature type="transmembrane region" description="Helical" evidence="10">
    <location>
        <begin position="375"/>
        <end position="400"/>
    </location>
</feature>
<dbReference type="Proteomes" id="UP000093451">
    <property type="component" value="Unassembled WGS sequence"/>
</dbReference>
<proteinExistence type="predicted"/>
<dbReference type="EMBL" id="LXKT01000029">
    <property type="protein sequence ID" value="OCJ32915.1"/>
    <property type="molecule type" value="Genomic_DNA"/>
</dbReference>
<comment type="subcellular location">
    <subcellularLocation>
        <location evidence="1">Membrane</location>
        <topology evidence="1">Multi-pass membrane protein</topology>
    </subcellularLocation>
</comment>
<dbReference type="SUPFAM" id="SSF81340">
    <property type="entry name" value="Clc chloride channel"/>
    <property type="match status" value="1"/>
</dbReference>
<comment type="caution">
    <text evidence="11">The sequence shown here is derived from an EMBL/GenBank/DDBJ whole genome shotgun (WGS) entry which is preliminary data.</text>
</comment>
<feature type="transmembrane region" description="Helical" evidence="10">
    <location>
        <begin position="242"/>
        <end position="264"/>
    </location>
</feature>
<evidence type="ECO:0000256" key="3">
    <source>
        <dbReference type="ARBA" id="ARBA00022692"/>
    </source>
</evidence>
<evidence type="ECO:0000256" key="5">
    <source>
        <dbReference type="ARBA" id="ARBA00023065"/>
    </source>
</evidence>
<name>A0AB36EHY3_AGRTU</name>
<evidence type="ECO:0000256" key="4">
    <source>
        <dbReference type="ARBA" id="ARBA00022989"/>
    </source>
</evidence>
<dbReference type="PANTHER" id="PTHR43427">
    <property type="entry name" value="CHLORIDE CHANNEL PROTEIN CLC-E"/>
    <property type="match status" value="1"/>
</dbReference>
<sequence>MQSAARAEAIPLPRRGPVSVPQPVRNAARMIALVCCCGLLSGIAAMCLALTLHWIQHVAYGYSLSAVIGPESFVQGVSDAAPLRRFFVLCVCGLVAGVGWCGLARYGRRLVSVRAATDQNSMPVAETVLHAVLQVVTVALGSPLGREVAPRELGALLAQRFAAGFDLDPDQYRLLLSCGAGAGLAAVYNVPVAATVFIMEVMMRQARWAFLWPAAAATFTAAVVASFGLGDEFQYTLPAYPLTWTLIGMGMLMGPVFGTLGFTFRRVMAKASFDAATDFSGVIRSLGAFAFIGMLAMKVPEVLGNGKGPAELAFNEHIAPMAVLSLLTIKLTAIALSLRVGAKGGLLTPGLSIGALLGLLLGSWLSAWFPGVEGGALALIGAAAFLSSSMTMPLTAVCLVMEFTDAPLSLVLPIALAAAGSELARRWLDRLANPTQTVTVAS</sequence>
<keyword evidence="9" id="KW-0407">Ion channel</keyword>
<reference evidence="11 12" key="1">
    <citation type="journal article" date="2016" name="PeerJ">
        <title>Gall-ID: tools for genotyping gall-causing phytopathogenic bacteria.</title>
        <authorList>
            <person name="Davis E.W.II."/>
            <person name="Weisberg A.J."/>
            <person name="Tabima J.F."/>
            <person name="Grunwald N.J."/>
            <person name="Chang J.H."/>
        </authorList>
    </citation>
    <scope>NUCLEOTIDE SEQUENCE [LARGE SCALE GENOMIC DNA]</scope>
    <source>
        <strain evidence="11 12">N2/73</strain>
    </source>
</reference>